<dbReference type="Proteomes" id="UP000622653">
    <property type="component" value="Unassembled WGS sequence"/>
</dbReference>
<gene>
    <name evidence="2" type="ORF">IRY55_05200</name>
</gene>
<dbReference type="AlphaFoldDB" id="A0A8J7KE28"/>
<dbReference type="RefSeq" id="WP_194562179.1">
    <property type="nucleotide sequence ID" value="NZ_JADKPV010000001.1"/>
</dbReference>
<keyword evidence="1" id="KW-1133">Transmembrane helix</keyword>
<protein>
    <submittedName>
        <fullName evidence="2">Uncharacterized protein</fullName>
    </submittedName>
</protein>
<evidence type="ECO:0000256" key="1">
    <source>
        <dbReference type="SAM" id="Phobius"/>
    </source>
</evidence>
<evidence type="ECO:0000313" key="3">
    <source>
        <dbReference type="Proteomes" id="UP000622653"/>
    </source>
</evidence>
<keyword evidence="1" id="KW-0812">Transmembrane</keyword>
<sequence length="165" mass="19398">MNWKLIGNIIGFLLVIILGVFIFGDSFQKQLTNVMNDIGQVDEIVVDGTTVFEGEQAKPYVEKNPVSFIMELSKKERKQFVNAPLYEIEYRIDGKKLYNVHILQWGGDEEEWQQWIAQHHLDDTIVSTYSFRKDGRPVVIYWPKNRYILWADTEATERLLEQLDE</sequence>
<evidence type="ECO:0000313" key="2">
    <source>
        <dbReference type="EMBL" id="MBF4500756.1"/>
    </source>
</evidence>
<name>A0A8J7KE28_9BACL</name>
<keyword evidence="3" id="KW-1185">Reference proteome</keyword>
<dbReference type="EMBL" id="JADKPV010000001">
    <property type="protein sequence ID" value="MBF4500756.1"/>
    <property type="molecule type" value="Genomic_DNA"/>
</dbReference>
<reference evidence="2" key="1">
    <citation type="submission" date="2020-11" db="EMBL/GenBank/DDBJ databases">
        <title>Multidrug resistant novel bacterium Savagea serpentis sp. nov., isolated from the scats of a vine snake (Ahaetulla nasuta).</title>
        <authorList>
            <person name="Venkata Ramana V."/>
            <person name="Vikas Patil S."/>
            <person name="Yogita Lugani V."/>
        </authorList>
    </citation>
    <scope>NUCLEOTIDE SEQUENCE</scope>
    <source>
        <strain evidence="2">SN6</strain>
    </source>
</reference>
<keyword evidence="1" id="KW-0472">Membrane</keyword>
<feature type="transmembrane region" description="Helical" evidence="1">
    <location>
        <begin position="6"/>
        <end position="24"/>
    </location>
</feature>
<organism evidence="2 3">
    <name type="scientific">Savagea serpentis</name>
    <dbReference type="NCBI Taxonomy" id="2785297"/>
    <lineage>
        <taxon>Bacteria</taxon>
        <taxon>Bacillati</taxon>
        <taxon>Bacillota</taxon>
        <taxon>Bacilli</taxon>
        <taxon>Bacillales</taxon>
        <taxon>Caryophanaceae</taxon>
        <taxon>Savagea</taxon>
    </lineage>
</organism>
<accession>A0A8J7KE28</accession>
<proteinExistence type="predicted"/>
<comment type="caution">
    <text evidence="2">The sequence shown here is derived from an EMBL/GenBank/DDBJ whole genome shotgun (WGS) entry which is preliminary data.</text>
</comment>